<evidence type="ECO:0000313" key="2">
    <source>
        <dbReference type="EMBL" id="KKM25469.1"/>
    </source>
</evidence>
<organism evidence="2">
    <name type="scientific">marine sediment metagenome</name>
    <dbReference type="NCBI Taxonomy" id="412755"/>
    <lineage>
        <taxon>unclassified sequences</taxon>
        <taxon>metagenomes</taxon>
        <taxon>ecological metagenomes</taxon>
    </lineage>
</organism>
<comment type="caution">
    <text evidence="2">The sequence shown here is derived from an EMBL/GenBank/DDBJ whole genome shotgun (WGS) entry which is preliminary data.</text>
</comment>
<sequence>MIQTGNSAKLSPEDKQHFGDHAPHRFVQDAPAQDWQVRVDGEEVPGEMIFFEALNMPITGPNLPLGPSGCFDDGLLSLAVLRPDGRDSFLSWLAGSRDRSSTGLERLTAKQVDLVWPRGALRIDDDLPKTPEEPRRVAIELAPQKLRLHVPKTNGDV</sequence>
<dbReference type="EMBL" id="LAZR01012712">
    <property type="protein sequence ID" value="KKM25469.1"/>
    <property type="molecule type" value="Genomic_DNA"/>
</dbReference>
<dbReference type="InterPro" id="IPR016064">
    <property type="entry name" value="NAD/diacylglycerol_kinase_sf"/>
</dbReference>
<dbReference type="Gene3D" id="2.60.200.40">
    <property type="match status" value="1"/>
</dbReference>
<feature type="region of interest" description="Disordered" evidence="1">
    <location>
        <begin position="1"/>
        <end position="21"/>
    </location>
</feature>
<evidence type="ECO:0000256" key="1">
    <source>
        <dbReference type="SAM" id="MobiDB-lite"/>
    </source>
</evidence>
<name>A0A0F9IZA4_9ZZZZ</name>
<accession>A0A0F9IZA4</accession>
<reference evidence="2" key="1">
    <citation type="journal article" date="2015" name="Nature">
        <title>Complex archaea that bridge the gap between prokaryotes and eukaryotes.</title>
        <authorList>
            <person name="Spang A."/>
            <person name="Saw J.H."/>
            <person name="Jorgensen S.L."/>
            <person name="Zaremba-Niedzwiedzka K."/>
            <person name="Martijn J."/>
            <person name="Lind A.E."/>
            <person name="van Eijk R."/>
            <person name="Schleper C."/>
            <person name="Guy L."/>
            <person name="Ettema T.J."/>
        </authorList>
    </citation>
    <scope>NUCLEOTIDE SEQUENCE</scope>
</reference>
<protein>
    <submittedName>
        <fullName evidence="2">Uncharacterized protein</fullName>
    </submittedName>
</protein>
<gene>
    <name evidence="2" type="ORF">LCGC14_1594640</name>
</gene>
<dbReference type="SUPFAM" id="SSF111331">
    <property type="entry name" value="NAD kinase/diacylglycerol kinase-like"/>
    <property type="match status" value="1"/>
</dbReference>
<proteinExistence type="predicted"/>
<feature type="compositionally biased region" description="Basic and acidic residues" evidence="1">
    <location>
        <begin position="11"/>
        <end position="21"/>
    </location>
</feature>
<dbReference type="AlphaFoldDB" id="A0A0F9IZA4"/>